<evidence type="ECO:0000313" key="2">
    <source>
        <dbReference type="Proteomes" id="UP000257109"/>
    </source>
</evidence>
<gene>
    <name evidence="1" type="ORF">CR513_23021</name>
</gene>
<sequence>MIMVQNMIDAASRGALMDNIPTTTRHLISNMASNMQQFGTRGVVTSRVVNKVGTIDNLRLENQLTWLTSLVRQLICAPHYRKLSRTTSALEL</sequence>
<keyword evidence="2" id="KW-1185">Reference proteome</keyword>
<dbReference type="AlphaFoldDB" id="A0A371GVJ7"/>
<protein>
    <submittedName>
        <fullName evidence="1">Uncharacterized protein</fullName>
    </submittedName>
</protein>
<evidence type="ECO:0000313" key="1">
    <source>
        <dbReference type="EMBL" id="RDX94582.1"/>
    </source>
</evidence>
<dbReference type="Proteomes" id="UP000257109">
    <property type="component" value="Unassembled WGS sequence"/>
</dbReference>
<proteinExistence type="predicted"/>
<reference evidence="1" key="1">
    <citation type="submission" date="2018-05" db="EMBL/GenBank/DDBJ databases">
        <title>Draft genome of Mucuna pruriens seed.</title>
        <authorList>
            <person name="Nnadi N.E."/>
            <person name="Vos R."/>
            <person name="Hasami M.H."/>
            <person name="Devisetty U.K."/>
            <person name="Aguiy J.C."/>
        </authorList>
    </citation>
    <scope>NUCLEOTIDE SEQUENCE [LARGE SCALE GENOMIC DNA]</scope>
    <source>
        <strain evidence="1">JCA_2017</strain>
    </source>
</reference>
<name>A0A371GVJ7_MUCPR</name>
<organism evidence="1 2">
    <name type="scientific">Mucuna pruriens</name>
    <name type="common">Velvet bean</name>
    <name type="synonym">Dolichos pruriens</name>
    <dbReference type="NCBI Taxonomy" id="157652"/>
    <lineage>
        <taxon>Eukaryota</taxon>
        <taxon>Viridiplantae</taxon>
        <taxon>Streptophyta</taxon>
        <taxon>Embryophyta</taxon>
        <taxon>Tracheophyta</taxon>
        <taxon>Spermatophyta</taxon>
        <taxon>Magnoliopsida</taxon>
        <taxon>eudicotyledons</taxon>
        <taxon>Gunneridae</taxon>
        <taxon>Pentapetalae</taxon>
        <taxon>rosids</taxon>
        <taxon>fabids</taxon>
        <taxon>Fabales</taxon>
        <taxon>Fabaceae</taxon>
        <taxon>Papilionoideae</taxon>
        <taxon>50 kb inversion clade</taxon>
        <taxon>NPAAA clade</taxon>
        <taxon>indigoferoid/millettioid clade</taxon>
        <taxon>Phaseoleae</taxon>
        <taxon>Mucuna</taxon>
    </lineage>
</organism>
<feature type="non-terminal residue" evidence="1">
    <location>
        <position position="1"/>
    </location>
</feature>
<accession>A0A371GVJ7</accession>
<dbReference type="OrthoDB" id="999762at2759"/>
<comment type="caution">
    <text evidence="1">The sequence shown here is derived from an EMBL/GenBank/DDBJ whole genome shotgun (WGS) entry which is preliminary data.</text>
</comment>
<dbReference type="EMBL" id="QJKJ01004335">
    <property type="protein sequence ID" value="RDX94582.1"/>
    <property type="molecule type" value="Genomic_DNA"/>
</dbReference>